<keyword evidence="1" id="KW-0436">Ligase</keyword>
<reference evidence="2" key="1">
    <citation type="journal article" date="2019" name="Curr. Biol.">
        <title>Genome Sequence of Striga asiatica Provides Insight into the Evolution of Plant Parasitism.</title>
        <authorList>
            <person name="Yoshida S."/>
            <person name="Kim S."/>
            <person name="Wafula E.K."/>
            <person name="Tanskanen J."/>
            <person name="Kim Y.M."/>
            <person name="Honaas L."/>
            <person name="Yang Z."/>
            <person name="Spallek T."/>
            <person name="Conn C.E."/>
            <person name="Ichihashi Y."/>
            <person name="Cheong K."/>
            <person name="Cui S."/>
            <person name="Der J.P."/>
            <person name="Gundlach H."/>
            <person name="Jiao Y."/>
            <person name="Hori C."/>
            <person name="Ishida J.K."/>
            <person name="Kasahara H."/>
            <person name="Kiba T."/>
            <person name="Kim M.S."/>
            <person name="Koo N."/>
            <person name="Laohavisit A."/>
            <person name="Lee Y.H."/>
            <person name="Lumba S."/>
            <person name="McCourt P."/>
            <person name="Mortimer J.C."/>
            <person name="Mutuku J.M."/>
            <person name="Nomura T."/>
            <person name="Sasaki-Sekimoto Y."/>
            <person name="Seto Y."/>
            <person name="Wang Y."/>
            <person name="Wakatake T."/>
            <person name="Sakakibara H."/>
            <person name="Demura T."/>
            <person name="Yamaguchi S."/>
            <person name="Yoneyama K."/>
            <person name="Manabe R.I."/>
            <person name="Nelson D.C."/>
            <person name="Schulman A.H."/>
            <person name="Timko M.P."/>
            <person name="dePamphilis C.W."/>
            <person name="Choi D."/>
            <person name="Shirasu K."/>
        </authorList>
    </citation>
    <scope>NUCLEOTIDE SEQUENCE [LARGE SCALE GENOMIC DNA]</scope>
    <source>
        <strain evidence="2">cv. UVA1</strain>
    </source>
</reference>
<dbReference type="AlphaFoldDB" id="A0A5A7PHR7"/>
<keyword evidence="2" id="KW-1185">Reference proteome</keyword>
<evidence type="ECO:0000313" key="2">
    <source>
        <dbReference type="Proteomes" id="UP000325081"/>
    </source>
</evidence>
<dbReference type="Proteomes" id="UP000325081">
    <property type="component" value="Unassembled WGS sequence"/>
</dbReference>
<gene>
    <name evidence="1" type="ORF">STAS_08239</name>
</gene>
<dbReference type="GO" id="GO:0016874">
    <property type="term" value="F:ligase activity"/>
    <property type="evidence" value="ECO:0007669"/>
    <property type="project" value="UniProtKB-KW"/>
</dbReference>
<name>A0A5A7PHR7_STRAF</name>
<dbReference type="EMBL" id="BKCP01004561">
    <property type="protein sequence ID" value="GER32182.1"/>
    <property type="molecule type" value="Genomic_DNA"/>
</dbReference>
<organism evidence="1 2">
    <name type="scientific">Striga asiatica</name>
    <name type="common">Asiatic witchweed</name>
    <name type="synonym">Buchnera asiatica</name>
    <dbReference type="NCBI Taxonomy" id="4170"/>
    <lineage>
        <taxon>Eukaryota</taxon>
        <taxon>Viridiplantae</taxon>
        <taxon>Streptophyta</taxon>
        <taxon>Embryophyta</taxon>
        <taxon>Tracheophyta</taxon>
        <taxon>Spermatophyta</taxon>
        <taxon>Magnoliopsida</taxon>
        <taxon>eudicotyledons</taxon>
        <taxon>Gunneridae</taxon>
        <taxon>Pentapetalae</taxon>
        <taxon>asterids</taxon>
        <taxon>lamiids</taxon>
        <taxon>Lamiales</taxon>
        <taxon>Orobanchaceae</taxon>
        <taxon>Buchnereae</taxon>
        <taxon>Striga</taxon>
    </lineage>
</organism>
<sequence>MYAIWRRVEGQEAVGGGGEGDDVVAEGGGPADLGKAVVLVEESSGERANQNLAAEAARASSPRLSMFLSTSGNRRGFFQDQERRSSMAETRILAGQIVKVRLGIDAKVALEDGKMMYSNRRMIDENPFKNDLAASKRMKEEFPQ</sequence>
<comment type="caution">
    <text evidence="1">The sequence shown here is derived from an EMBL/GenBank/DDBJ whole genome shotgun (WGS) entry which is preliminary data.</text>
</comment>
<protein>
    <submittedName>
        <fullName evidence="1">Histidine--tRNA ligase</fullName>
    </submittedName>
</protein>
<evidence type="ECO:0000313" key="1">
    <source>
        <dbReference type="EMBL" id="GER32182.1"/>
    </source>
</evidence>
<accession>A0A5A7PHR7</accession>
<proteinExistence type="predicted"/>